<gene>
    <name evidence="1" type="ORF">M9189_00910</name>
</gene>
<protein>
    <submittedName>
        <fullName evidence="1">Uncharacterized protein</fullName>
    </submittedName>
</protein>
<reference evidence="1" key="1">
    <citation type="submission" date="2022-05" db="EMBL/GenBank/DDBJ databases">
        <authorList>
            <person name="Sun X."/>
        </authorList>
    </citation>
    <scope>NUCLEOTIDE SEQUENCE</scope>
    <source>
        <strain evidence="1">Ai-910</strain>
    </source>
</reference>
<dbReference type="AlphaFoldDB" id="A0A9J6ZQG5"/>
<dbReference type="Proteomes" id="UP001056426">
    <property type="component" value="Chromosome"/>
</dbReference>
<dbReference type="RefSeq" id="WP_250724029.1">
    <property type="nucleotide sequence ID" value="NZ_CP098400.1"/>
</dbReference>
<reference evidence="1" key="2">
    <citation type="submission" date="2022-06" db="EMBL/GenBank/DDBJ databases">
        <title>Xiashengella guii gen. nov. sp. nov., a bacterium isolated form anaerobic digestion tank.</title>
        <authorList>
            <person name="Huang H."/>
        </authorList>
    </citation>
    <scope>NUCLEOTIDE SEQUENCE</scope>
    <source>
        <strain evidence="1">Ai-910</strain>
    </source>
</reference>
<dbReference type="KEGG" id="alkq:M9189_00910"/>
<dbReference type="EMBL" id="CP098400">
    <property type="protein sequence ID" value="URW79917.1"/>
    <property type="molecule type" value="Genomic_DNA"/>
</dbReference>
<keyword evidence="2" id="KW-1185">Reference proteome</keyword>
<name>A0A9J6ZQG5_9BACT</name>
<accession>A0A9J6ZQG5</accession>
<evidence type="ECO:0000313" key="1">
    <source>
        <dbReference type="EMBL" id="URW79917.1"/>
    </source>
</evidence>
<organism evidence="1 2">
    <name type="scientific">Xiashengella succiniciproducens</name>
    <dbReference type="NCBI Taxonomy" id="2949635"/>
    <lineage>
        <taxon>Bacteria</taxon>
        <taxon>Pseudomonadati</taxon>
        <taxon>Bacteroidota</taxon>
        <taxon>Bacteroidia</taxon>
        <taxon>Marinilabiliales</taxon>
        <taxon>Marinilabiliaceae</taxon>
        <taxon>Xiashengella</taxon>
    </lineage>
</organism>
<sequence>MPQAILVTLCVFICTGLGAGGSARFYSAFFVGEEGMQYFIKPLIFKSQQKGEEALPDFTFRYKNEIKDSAIVNISIEGPELYKEIDGIAFSNGDEQYELSEVKLLYNSGSKSGYVSRFTAEFKFMPVYFFILLKKLIIFNEIY</sequence>
<proteinExistence type="predicted"/>
<evidence type="ECO:0000313" key="2">
    <source>
        <dbReference type="Proteomes" id="UP001056426"/>
    </source>
</evidence>